<dbReference type="OrthoDB" id="422206at2759"/>
<feature type="transmembrane region" description="Helical" evidence="6">
    <location>
        <begin position="220"/>
        <end position="241"/>
    </location>
</feature>
<evidence type="ECO:0000256" key="3">
    <source>
        <dbReference type="ARBA" id="ARBA00022989"/>
    </source>
</evidence>
<dbReference type="VEuPathDB" id="FungiDB:Z519_04975"/>
<dbReference type="RefSeq" id="XP_016621664.1">
    <property type="nucleotide sequence ID" value="XM_016762717.1"/>
</dbReference>
<dbReference type="InterPro" id="IPR049680">
    <property type="entry name" value="FLVCR1-2_SLC49-like"/>
</dbReference>
<gene>
    <name evidence="8" type="ORF">Z519_04975</name>
</gene>
<dbReference type="GO" id="GO:0022857">
    <property type="term" value="F:transmembrane transporter activity"/>
    <property type="evidence" value="ECO:0007669"/>
    <property type="project" value="InterPro"/>
</dbReference>
<evidence type="ECO:0000256" key="5">
    <source>
        <dbReference type="SAM" id="MobiDB-lite"/>
    </source>
</evidence>
<evidence type="ECO:0000313" key="9">
    <source>
        <dbReference type="Proteomes" id="UP000053789"/>
    </source>
</evidence>
<organism evidence="8 9">
    <name type="scientific">Cladophialophora bantiana (strain ATCC 10958 / CBS 173.52 / CDC B-1940 / NIH 8579)</name>
    <name type="common">Xylohypha bantiana</name>
    <dbReference type="NCBI Taxonomy" id="1442370"/>
    <lineage>
        <taxon>Eukaryota</taxon>
        <taxon>Fungi</taxon>
        <taxon>Dikarya</taxon>
        <taxon>Ascomycota</taxon>
        <taxon>Pezizomycotina</taxon>
        <taxon>Eurotiomycetes</taxon>
        <taxon>Chaetothyriomycetidae</taxon>
        <taxon>Chaetothyriales</taxon>
        <taxon>Herpotrichiellaceae</taxon>
        <taxon>Cladophialophora</taxon>
    </lineage>
</organism>
<dbReference type="Pfam" id="PF07690">
    <property type="entry name" value="MFS_1"/>
    <property type="match status" value="1"/>
</dbReference>
<name>A0A0D2HVR3_CLAB1</name>
<dbReference type="AlphaFoldDB" id="A0A0D2HVR3"/>
<keyword evidence="9" id="KW-1185">Reference proteome</keyword>
<feature type="transmembrane region" description="Helical" evidence="6">
    <location>
        <begin position="102"/>
        <end position="122"/>
    </location>
</feature>
<accession>A0A0D2HVR3</accession>
<feature type="transmembrane region" description="Helical" evidence="6">
    <location>
        <begin position="341"/>
        <end position="360"/>
    </location>
</feature>
<dbReference type="InterPro" id="IPR020846">
    <property type="entry name" value="MFS_dom"/>
</dbReference>
<evidence type="ECO:0000259" key="7">
    <source>
        <dbReference type="PROSITE" id="PS50850"/>
    </source>
</evidence>
<evidence type="ECO:0000256" key="2">
    <source>
        <dbReference type="ARBA" id="ARBA00022692"/>
    </source>
</evidence>
<feature type="transmembrane region" description="Helical" evidence="6">
    <location>
        <begin position="62"/>
        <end position="82"/>
    </location>
</feature>
<feature type="transmembrane region" description="Helical" evidence="6">
    <location>
        <begin position="193"/>
        <end position="214"/>
    </location>
</feature>
<dbReference type="EMBL" id="KN846985">
    <property type="protein sequence ID" value="KIW94995.1"/>
    <property type="molecule type" value="Genomic_DNA"/>
</dbReference>
<evidence type="ECO:0000256" key="1">
    <source>
        <dbReference type="ARBA" id="ARBA00004141"/>
    </source>
</evidence>
<feature type="transmembrane region" description="Helical" evidence="6">
    <location>
        <begin position="276"/>
        <end position="297"/>
    </location>
</feature>
<keyword evidence="2 6" id="KW-0812">Transmembrane</keyword>
<dbReference type="HOGENOM" id="CLU_023132_2_1_1"/>
<dbReference type="SUPFAM" id="SSF103473">
    <property type="entry name" value="MFS general substrate transporter"/>
    <property type="match status" value="1"/>
</dbReference>
<dbReference type="InterPro" id="IPR036259">
    <property type="entry name" value="MFS_trans_sf"/>
</dbReference>
<proteinExistence type="predicted"/>
<feature type="compositionally biased region" description="Low complexity" evidence="5">
    <location>
        <begin position="16"/>
        <end position="29"/>
    </location>
</feature>
<comment type="subcellular location">
    <subcellularLocation>
        <location evidence="1">Membrane</location>
        <topology evidence="1">Multi-pass membrane protein</topology>
    </subcellularLocation>
</comment>
<dbReference type="GeneID" id="27697903"/>
<evidence type="ECO:0000256" key="4">
    <source>
        <dbReference type="ARBA" id="ARBA00023136"/>
    </source>
</evidence>
<dbReference type="Proteomes" id="UP000053789">
    <property type="component" value="Unassembled WGS sequence"/>
</dbReference>
<dbReference type="PROSITE" id="PS50850">
    <property type="entry name" value="MFS"/>
    <property type="match status" value="1"/>
</dbReference>
<evidence type="ECO:0000313" key="8">
    <source>
        <dbReference type="EMBL" id="KIW94995.1"/>
    </source>
</evidence>
<protein>
    <recommendedName>
        <fullName evidence="7">Major facilitator superfamily (MFS) profile domain-containing protein</fullName>
    </recommendedName>
</protein>
<keyword evidence="4 6" id="KW-0472">Membrane</keyword>
<evidence type="ECO:0000256" key="6">
    <source>
        <dbReference type="SAM" id="Phobius"/>
    </source>
</evidence>
<dbReference type="GO" id="GO:0016020">
    <property type="term" value="C:membrane"/>
    <property type="evidence" value="ECO:0007669"/>
    <property type="project" value="UniProtKB-SubCell"/>
</dbReference>
<reference evidence="8" key="1">
    <citation type="submission" date="2015-01" db="EMBL/GenBank/DDBJ databases">
        <title>The Genome Sequence of Cladophialophora bantiana CBS 173.52.</title>
        <authorList>
            <consortium name="The Broad Institute Genomics Platform"/>
            <person name="Cuomo C."/>
            <person name="de Hoog S."/>
            <person name="Gorbushina A."/>
            <person name="Stielow B."/>
            <person name="Teixiera M."/>
            <person name="Abouelleil A."/>
            <person name="Chapman S.B."/>
            <person name="Priest M."/>
            <person name="Young S.K."/>
            <person name="Wortman J."/>
            <person name="Nusbaum C."/>
            <person name="Birren B."/>
        </authorList>
    </citation>
    <scope>NUCLEOTIDE SEQUENCE [LARGE SCALE GENOMIC DNA]</scope>
    <source>
        <strain evidence="8">CBS 173.52</strain>
    </source>
</reference>
<feature type="transmembrane region" description="Helical" evidence="6">
    <location>
        <begin position="154"/>
        <end position="172"/>
    </location>
</feature>
<sequence>MGKLEQSSISHREAISGEGSSSLDSPGPSLEDRRQAPGPSTRTLSRISTTSTVEYKVYNRRFFGLAQLVLLNIVVSWDWIAFAPVSKTSAKYFDTSETNINWFSTAFLFAFCVTTPPTFYVLHKYGTKTAIIIAASLVLVGNWVKYGATRANNLGGVMVGQLIIGFAQPFVLSSPTSYSNLWFSPAGRTTATALASLSNPFGAALGQLISPFWADEPREIPNMILYISIISSVASVPAFFIPSRPPSPPSAGSVPDHMDRTSLRKDFHTLSHSPEFYLLFLPFIFYVGFFNAFSALLNQILEPYGFSETNAGIAGAILIVVGLVCAAISSPIIDKYKFYLAYVKVAVPVLAIGYLIVIWAPQSRSLAYVFVVCALLGAASFGLVPVALEFLVEIHYPLGPELGSSLCWCGGQLLGGIFIVIMNALKDGPDADPPKNMKGALIFQAVLAVLVMPTPMCLGLFGRQGRVRRKRWEADRSTPDEVVQRYVDRVEDDEQILNAPDARFA</sequence>
<dbReference type="PANTHER" id="PTHR10924">
    <property type="entry name" value="MAJOR FACILITATOR SUPERFAMILY PROTEIN-RELATED"/>
    <property type="match status" value="1"/>
</dbReference>
<feature type="transmembrane region" description="Helical" evidence="6">
    <location>
        <begin position="441"/>
        <end position="461"/>
    </location>
</feature>
<feature type="transmembrane region" description="Helical" evidence="6">
    <location>
        <begin position="366"/>
        <end position="390"/>
    </location>
</feature>
<dbReference type="PANTHER" id="PTHR10924:SF6">
    <property type="entry name" value="SOLUTE CARRIER FAMILY 49 MEMBER A3"/>
    <property type="match status" value="1"/>
</dbReference>
<keyword evidence="3 6" id="KW-1133">Transmembrane helix</keyword>
<dbReference type="InterPro" id="IPR011701">
    <property type="entry name" value="MFS"/>
</dbReference>
<feature type="transmembrane region" description="Helical" evidence="6">
    <location>
        <begin position="309"/>
        <end position="329"/>
    </location>
</feature>
<feature type="domain" description="Major facilitator superfamily (MFS) profile" evidence="7">
    <location>
        <begin position="64"/>
        <end position="465"/>
    </location>
</feature>
<feature type="region of interest" description="Disordered" evidence="5">
    <location>
        <begin position="1"/>
        <end position="44"/>
    </location>
</feature>
<dbReference type="Gene3D" id="1.20.1250.20">
    <property type="entry name" value="MFS general substrate transporter like domains"/>
    <property type="match status" value="2"/>
</dbReference>